<organism evidence="1 2">
    <name type="scientific">Kingdonia uniflora</name>
    <dbReference type="NCBI Taxonomy" id="39325"/>
    <lineage>
        <taxon>Eukaryota</taxon>
        <taxon>Viridiplantae</taxon>
        <taxon>Streptophyta</taxon>
        <taxon>Embryophyta</taxon>
        <taxon>Tracheophyta</taxon>
        <taxon>Spermatophyta</taxon>
        <taxon>Magnoliopsida</taxon>
        <taxon>Ranunculales</taxon>
        <taxon>Circaeasteraceae</taxon>
        <taxon>Kingdonia</taxon>
    </lineage>
</organism>
<proteinExistence type="predicted"/>
<gene>
    <name evidence="1" type="ORF">GIB67_040357</name>
</gene>
<sequence>MLEFEHIMVRMKSEKDVTRAFFRELIQSKGFFFKLARWAIDFDRKKDSPFAPVWVQFPGLKLHLQNNGIVKELAGLIGKYFITDIIILSLSRPSTVRACVKVNLTKELPTKVGLALTKSFILEQSVIYERLPMLCLHCCLQGHNKLNCMKTNPIVLTDKRDEFQKGKTSMGRSVLVKGGNINIPN</sequence>
<dbReference type="PANTHER" id="PTHR31286:SF99">
    <property type="entry name" value="DUF4283 DOMAIN-CONTAINING PROTEIN"/>
    <property type="match status" value="1"/>
</dbReference>
<dbReference type="PANTHER" id="PTHR31286">
    <property type="entry name" value="GLYCINE-RICH CELL WALL STRUCTURAL PROTEIN 1.8-LIKE"/>
    <property type="match status" value="1"/>
</dbReference>
<dbReference type="InterPro" id="IPR040256">
    <property type="entry name" value="At4g02000-like"/>
</dbReference>
<dbReference type="OrthoDB" id="1939300at2759"/>
<comment type="caution">
    <text evidence="1">The sequence shown here is derived from an EMBL/GenBank/DDBJ whole genome shotgun (WGS) entry which is preliminary data.</text>
</comment>
<evidence type="ECO:0000313" key="2">
    <source>
        <dbReference type="Proteomes" id="UP000541444"/>
    </source>
</evidence>
<evidence type="ECO:0008006" key="3">
    <source>
        <dbReference type="Google" id="ProtNLM"/>
    </source>
</evidence>
<evidence type="ECO:0000313" key="1">
    <source>
        <dbReference type="EMBL" id="KAF6139210.1"/>
    </source>
</evidence>
<dbReference type="EMBL" id="JACGCM010002525">
    <property type="protein sequence ID" value="KAF6139210.1"/>
    <property type="molecule type" value="Genomic_DNA"/>
</dbReference>
<name>A0A7J7L9I5_9MAGN</name>
<protein>
    <recommendedName>
        <fullName evidence="3">DUF4283 domain-containing protein</fullName>
    </recommendedName>
</protein>
<accession>A0A7J7L9I5</accession>
<reference evidence="1 2" key="1">
    <citation type="journal article" date="2020" name="IScience">
        <title>Genome Sequencing of the Endangered Kingdonia uniflora (Circaeasteraceae, Ranunculales) Reveals Potential Mechanisms of Evolutionary Specialization.</title>
        <authorList>
            <person name="Sun Y."/>
            <person name="Deng T."/>
            <person name="Zhang A."/>
            <person name="Moore M.J."/>
            <person name="Landis J.B."/>
            <person name="Lin N."/>
            <person name="Zhang H."/>
            <person name="Zhang X."/>
            <person name="Huang J."/>
            <person name="Zhang X."/>
            <person name="Sun H."/>
            <person name="Wang H."/>
        </authorList>
    </citation>
    <scope>NUCLEOTIDE SEQUENCE [LARGE SCALE GENOMIC DNA]</scope>
    <source>
        <strain evidence="1">TB1705</strain>
        <tissue evidence="1">Leaf</tissue>
    </source>
</reference>
<dbReference type="Proteomes" id="UP000541444">
    <property type="component" value="Unassembled WGS sequence"/>
</dbReference>
<keyword evidence="2" id="KW-1185">Reference proteome</keyword>
<dbReference type="AlphaFoldDB" id="A0A7J7L9I5"/>